<reference evidence="10 11" key="1">
    <citation type="submission" date="2019-05" db="EMBL/GenBank/DDBJ databases">
        <title>The compact genome of Giardia muris reveals important steps in the evolution of intestinal protozoan parasites.</title>
        <authorList>
            <person name="Xu F."/>
            <person name="Jimenez-Gonzalez A."/>
            <person name="Einarsson E."/>
            <person name="Astvaldsson A."/>
            <person name="Peirasmaki D."/>
            <person name="Eckmann L."/>
            <person name="Andersson J.O."/>
            <person name="Svard S.G."/>
            <person name="Jerlstrom-Hultqvist J."/>
        </authorList>
    </citation>
    <scope>NUCLEOTIDE SEQUENCE [LARGE SCALE GENOMIC DNA]</scope>
    <source>
        <strain evidence="10 11">Roberts-Thomson</strain>
    </source>
</reference>
<accession>A0A4Z1T0V3</accession>
<dbReference type="InterPro" id="IPR001594">
    <property type="entry name" value="Palmitoyltrfase_DHHC"/>
</dbReference>
<evidence type="ECO:0000256" key="6">
    <source>
        <dbReference type="ARBA" id="ARBA00023315"/>
    </source>
</evidence>
<evidence type="ECO:0000256" key="2">
    <source>
        <dbReference type="ARBA" id="ARBA00022679"/>
    </source>
</evidence>
<dbReference type="EMBL" id="VDLU01000003">
    <property type="protein sequence ID" value="TNJ27533.1"/>
    <property type="molecule type" value="Genomic_DNA"/>
</dbReference>
<dbReference type="PROSITE" id="PS50216">
    <property type="entry name" value="DHHC"/>
    <property type="match status" value="1"/>
</dbReference>
<feature type="domain" description="Palmitoyltransferase DHHC" evidence="9">
    <location>
        <begin position="144"/>
        <end position="260"/>
    </location>
</feature>
<feature type="transmembrane region" description="Helical" evidence="7">
    <location>
        <begin position="192"/>
        <end position="212"/>
    </location>
</feature>
<name>A0A4Z1T0V3_GIAMU</name>
<dbReference type="InterPro" id="IPR039859">
    <property type="entry name" value="PFA4/ZDH16/20/ERF2-like"/>
</dbReference>
<dbReference type="PANTHER" id="PTHR12246">
    <property type="entry name" value="PALMITOYLTRANSFERASE ZDHHC16"/>
    <property type="match status" value="1"/>
</dbReference>
<feature type="region of interest" description="Disordered" evidence="8">
    <location>
        <begin position="40"/>
        <end position="64"/>
    </location>
</feature>
<organism evidence="10 11">
    <name type="scientific">Giardia muris</name>
    <dbReference type="NCBI Taxonomy" id="5742"/>
    <lineage>
        <taxon>Eukaryota</taxon>
        <taxon>Metamonada</taxon>
        <taxon>Diplomonadida</taxon>
        <taxon>Hexamitidae</taxon>
        <taxon>Giardiinae</taxon>
        <taxon>Giardia</taxon>
    </lineage>
</organism>
<dbReference type="EC" id="2.3.1.225" evidence="7"/>
<evidence type="ECO:0000259" key="9">
    <source>
        <dbReference type="Pfam" id="PF01529"/>
    </source>
</evidence>
<keyword evidence="11" id="KW-1185">Reference proteome</keyword>
<evidence type="ECO:0000313" key="10">
    <source>
        <dbReference type="EMBL" id="TNJ27533.1"/>
    </source>
</evidence>
<comment type="subcellular location">
    <subcellularLocation>
        <location evidence="1">Membrane</location>
        <topology evidence="1">Multi-pass membrane protein</topology>
    </subcellularLocation>
</comment>
<keyword evidence="5 7" id="KW-0472">Membrane</keyword>
<evidence type="ECO:0000256" key="8">
    <source>
        <dbReference type="SAM" id="MobiDB-lite"/>
    </source>
</evidence>
<dbReference type="Proteomes" id="UP000315496">
    <property type="component" value="Chromosome 3"/>
</dbReference>
<evidence type="ECO:0000256" key="3">
    <source>
        <dbReference type="ARBA" id="ARBA00022692"/>
    </source>
</evidence>
<comment type="catalytic activity">
    <reaction evidence="7">
        <text>L-cysteinyl-[protein] + hexadecanoyl-CoA = S-hexadecanoyl-L-cysteinyl-[protein] + CoA</text>
        <dbReference type="Rhea" id="RHEA:36683"/>
        <dbReference type="Rhea" id="RHEA-COMP:10131"/>
        <dbReference type="Rhea" id="RHEA-COMP:11032"/>
        <dbReference type="ChEBI" id="CHEBI:29950"/>
        <dbReference type="ChEBI" id="CHEBI:57287"/>
        <dbReference type="ChEBI" id="CHEBI:57379"/>
        <dbReference type="ChEBI" id="CHEBI:74151"/>
        <dbReference type="EC" id="2.3.1.225"/>
    </reaction>
</comment>
<feature type="compositionally biased region" description="Basic and acidic residues" evidence="8">
    <location>
        <begin position="40"/>
        <end position="52"/>
    </location>
</feature>
<proteinExistence type="inferred from homology"/>
<dbReference type="VEuPathDB" id="GiardiaDB:GMRT_10836"/>
<feature type="transmembrane region" description="Helical" evidence="7">
    <location>
        <begin position="232"/>
        <end position="256"/>
    </location>
</feature>
<sequence>MAESIVDVETVAEGLGSKERALQHKRDNVKAYYRAVQAGKDEERARRAANEKRRSRPEKSGSASFRCDACCSMTFHAILMLVTFLSPFIEFARRRYSFAMIVLFFAPFLYGVYCYGSSYFKAIRTSPGYAPTVEEATRLGLSASPCPTCGLARCERAYHCKVCGRCVLKRDHHCPWVNTCVGFYNLGYFLRFLTWGFICSCASLALSIYGFVRLVMSELFDVSLLNILRYPVQLVLTLIACGATGAMMGITFTIATTNVVQTEEQMNGEFRAIHRVKRRAFESPYDWGVRQNMMEVLGPRPIRALLLPISIVPCGDGIIYAPPTPSRKRD</sequence>
<keyword evidence="3 7" id="KW-0812">Transmembrane</keyword>
<keyword evidence="6 7" id="KW-0012">Acyltransferase</keyword>
<evidence type="ECO:0000256" key="4">
    <source>
        <dbReference type="ARBA" id="ARBA00022989"/>
    </source>
</evidence>
<keyword evidence="2 7" id="KW-0808">Transferase</keyword>
<comment type="similarity">
    <text evidence="7">Belongs to the DHHC palmitoyltransferase family.</text>
</comment>
<dbReference type="GO" id="GO:0019706">
    <property type="term" value="F:protein-cysteine S-palmitoyltransferase activity"/>
    <property type="evidence" value="ECO:0007669"/>
    <property type="project" value="UniProtKB-EC"/>
</dbReference>
<feature type="transmembrane region" description="Helical" evidence="7">
    <location>
        <begin position="96"/>
        <end position="116"/>
    </location>
</feature>
<dbReference type="Pfam" id="PF01529">
    <property type="entry name" value="DHHC"/>
    <property type="match status" value="1"/>
</dbReference>
<dbReference type="GO" id="GO:0016020">
    <property type="term" value="C:membrane"/>
    <property type="evidence" value="ECO:0007669"/>
    <property type="project" value="UniProtKB-SubCell"/>
</dbReference>
<gene>
    <name evidence="10" type="ORF">GMRT_10836</name>
</gene>
<comment type="domain">
    <text evidence="7">The DHHC domain is required for palmitoyltransferase activity.</text>
</comment>
<evidence type="ECO:0000313" key="11">
    <source>
        <dbReference type="Proteomes" id="UP000315496"/>
    </source>
</evidence>
<evidence type="ECO:0000256" key="7">
    <source>
        <dbReference type="RuleBase" id="RU079119"/>
    </source>
</evidence>
<comment type="caution">
    <text evidence="10">The sequence shown here is derived from an EMBL/GenBank/DDBJ whole genome shotgun (WGS) entry which is preliminary data.</text>
</comment>
<feature type="transmembrane region" description="Helical" evidence="7">
    <location>
        <begin position="63"/>
        <end position="84"/>
    </location>
</feature>
<dbReference type="AlphaFoldDB" id="A0A4Z1T0V3"/>
<dbReference type="OrthoDB" id="331948at2759"/>
<evidence type="ECO:0000256" key="5">
    <source>
        <dbReference type="ARBA" id="ARBA00023136"/>
    </source>
</evidence>
<protein>
    <recommendedName>
        <fullName evidence="7">Palmitoyltransferase</fullName>
        <ecNumber evidence="7">2.3.1.225</ecNumber>
    </recommendedName>
</protein>
<evidence type="ECO:0000256" key="1">
    <source>
        <dbReference type="ARBA" id="ARBA00004141"/>
    </source>
</evidence>
<keyword evidence="4 7" id="KW-1133">Transmembrane helix</keyword>